<dbReference type="AlphaFoldDB" id="A0A8H7QWN1"/>
<proteinExistence type="predicted"/>
<sequence length="121" mass="13817">MGGTHPENDCTFERGTNAILKVVSFFFHFISVLEIKRLQEASAFRKEEKKNGWNTSLYRELKKARTEFNSTYKEIVDLEATIRQSSTQFSDSEEVVSILRLKDALESNRLSINGIDPGIPT</sequence>
<keyword evidence="2" id="KW-1185">Reference proteome</keyword>
<protein>
    <submittedName>
        <fullName evidence="1">Uncharacterized protein</fullName>
    </submittedName>
</protein>
<reference evidence="1" key="1">
    <citation type="submission" date="2020-12" db="EMBL/GenBank/DDBJ databases">
        <title>Metabolic potential, ecology and presence of endohyphal bacteria is reflected in genomic diversity of Mucoromycotina.</title>
        <authorList>
            <person name="Muszewska A."/>
            <person name="Okrasinska A."/>
            <person name="Steczkiewicz K."/>
            <person name="Drgas O."/>
            <person name="Orlowska M."/>
            <person name="Perlinska-Lenart U."/>
            <person name="Aleksandrzak-Piekarczyk T."/>
            <person name="Szatraj K."/>
            <person name="Zielenkiewicz U."/>
            <person name="Pilsyk S."/>
            <person name="Malc E."/>
            <person name="Mieczkowski P."/>
            <person name="Kruszewska J.S."/>
            <person name="Biernat P."/>
            <person name="Pawlowska J."/>
        </authorList>
    </citation>
    <scope>NUCLEOTIDE SEQUENCE</scope>
    <source>
        <strain evidence="1">WA0000017839</strain>
    </source>
</reference>
<dbReference type="Proteomes" id="UP000603453">
    <property type="component" value="Unassembled WGS sequence"/>
</dbReference>
<evidence type="ECO:0000313" key="2">
    <source>
        <dbReference type="Proteomes" id="UP000603453"/>
    </source>
</evidence>
<organism evidence="1 2">
    <name type="scientific">Mucor saturninus</name>
    <dbReference type="NCBI Taxonomy" id="64648"/>
    <lineage>
        <taxon>Eukaryota</taxon>
        <taxon>Fungi</taxon>
        <taxon>Fungi incertae sedis</taxon>
        <taxon>Mucoromycota</taxon>
        <taxon>Mucoromycotina</taxon>
        <taxon>Mucoromycetes</taxon>
        <taxon>Mucorales</taxon>
        <taxon>Mucorineae</taxon>
        <taxon>Mucoraceae</taxon>
        <taxon>Mucor</taxon>
    </lineage>
</organism>
<dbReference type="EMBL" id="JAEPRD010000088">
    <property type="protein sequence ID" value="KAG2200096.1"/>
    <property type="molecule type" value="Genomic_DNA"/>
</dbReference>
<gene>
    <name evidence="1" type="ORF">INT47_007741</name>
</gene>
<evidence type="ECO:0000313" key="1">
    <source>
        <dbReference type="EMBL" id="KAG2200096.1"/>
    </source>
</evidence>
<comment type="caution">
    <text evidence="1">The sequence shown here is derived from an EMBL/GenBank/DDBJ whole genome shotgun (WGS) entry which is preliminary data.</text>
</comment>
<accession>A0A8H7QWN1</accession>
<name>A0A8H7QWN1_9FUNG</name>